<dbReference type="InterPro" id="IPR023657">
    <property type="entry name" value="Ribosomal_eL40_arc"/>
</dbReference>
<evidence type="ECO:0000313" key="5">
    <source>
        <dbReference type="EMBL" id="UWM55936.1"/>
    </source>
</evidence>
<dbReference type="GeneID" id="74942061"/>
<dbReference type="KEGG" id="ssai:N0B31_06525"/>
<dbReference type="InterPro" id="IPR001975">
    <property type="entry name" value="Ribosomal_eL40_dom"/>
</dbReference>
<dbReference type="EMBL" id="CP104003">
    <property type="protein sequence ID" value="UWM55936.1"/>
    <property type="molecule type" value="Genomic_DNA"/>
</dbReference>
<name>A0A9E7U9H0_9EURY</name>
<organism evidence="5 6">
    <name type="scientific">Salinirubellus salinus</name>
    <dbReference type="NCBI Taxonomy" id="1364945"/>
    <lineage>
        <taxon>Archaea</taxon>
        <taxon>Methanobacteriati</taxon>
        <taxon>Methanobacteriota</taxon>
        <taxon>Stenosarchaea group</taxon>
        <taxon>Halobacteria</taxon>
        <taxon>Halobacteriales</taxon>
        <taxon>Natronomonadaceae</taxon>
        <taxon>Salinirubellus</taxon>
    </lineage>
</organism>
<dbReference type="GO" id="GO:0005840">
    <property type="term" value="C:ribosome"/>
    <property type="evidence" value="ECO:0007669"/>
    <property type="project" value="UniProtKB-KW"/>
</dbReference>
<keyword evidence="1 3" id="KW-0689">Ribosomal protein</keyword>
<gene>
    <name evidence="3" type="primary">rpl40e</name>
    <name evidence="5" type="ORF">N0B31_06525</name>
</gene>
<dbReference type="GO" id="GO:1990904">
    <property type="term" value="C:ribonucleoprotein complex"/>
    <property type="evidence" value="ECO:0007669"/>
    <property type="project" value="UniProtKB-KW"/>
</dbReference>
<evidence type="ECO:0000259" key="4">
    <source>
        <dbReference type="SMART" id="SM01377"/>
    </source>
</evidence>
<comment type="similarity">
    <text evidence="3">Belongs to the eukaryotic ribosomal protein eL40 family.</text>
</comment>
<dbReference type="HAMAP" id="MF_00788">
    <property type="entry name" value="Ribosomal_eL40"/>
    <property type="match status" value="1"/>
</dbReference>
<evidence type="ECO:0000313" key="6">
    <source>
        <dbReference type="Proteomes" id="UP001057580"/>
    </source>
</evidence>
<dbReference type="InterPro" id="IPR038587">
    <property type="entry name" value="Ribosomal_eL40_sf"/>
</dbReference>
<feature type="domain" description="Large ribosomal subunit protein eL40" evidence="4">
    <location>
        <begin position="1"/>
        <end position="46"/>
    </location>
</feature>
<dbReference type="SMART" id="SM01377">
    <property type="entry name" value="Ribosomal_L40e"/>
    <property type="match status" value="1"/>
</dbReference>
<evidence type="ECO:0000256" key="3">
    <source>
        <dbReference type="HAMAP-Rule" id="MF_00788"/>
    </source>
</evidence>
<protein>
    <recommendedName>
        <fullName evidence="3">Large ribosomal subunit protein eL40</fullName>
    </recommendedName>
</protein>
<evidence type="ECO:0000256" key="2">
    <source>
        <dbReference type="ARBA" id="ARBA00023274"/>
    </source>
</evidence>
<dbReference type="PANTHER" id="PTHR39649">
    <property type="entry name" value="50S RIBOSOMAL PROTEIN L40E"/>
    <property type="match status" value="1"/>
</dbReference>
<dbReference type="RefSeq" id="WP_260595052.1">
    <property type="nucleotide sequence ID" value="NZ_CP104003.1"/>
</dbReference>
<keyword evidence="2 3" id="KW-0687">Ribonucleoprotein</keyword>
<proteinExistence type="inferred from homology"/>
<dbReference type="GO" id="GO:0006412">
    <property type="term" value="P:translation"/>
    <property type="evidence" value="ECO:0007669"/>
    <property type="project" value="UniProtKB-UniRule"/>
</dbReference>
<dbReference type="NCBIfam" id="NF003161">
    <property type="entry name" value="PRK04136.1"/>
    <property type="match status" value="1"/>
</dbReference>
<dbReference type="InterPro" id="IPR011332">
    <property type="entry name" value="Ribosomal_zn-bd"/>
</dbReference>
<sequence length="49" mass="5731">MASFEEAEARILDKMICMKCNARNPKRAERCRKCGYAKLRPKAKERRAT</sequence>
<dbReference type="Proteomes" id="UP001057580">
    <property type="component" value="Chromosome"/>
</dbReference>
<accession>A0A9E7U9H0</accession>
<dbReference type="SUPFAM" id="SSF57829">
    <property type="entry name" value="Zn-binding ribosomal proteins"/>
    <property type="match status" value="1"/>
</dbReference>
<evidence type="ECO:0000256" key="1">
    <source>
        <dbReference type="ARBA" id="ARBA00022980"/>
    </source>
</evidence>
<reference evidence="5" key="1">
    <citation type="submission" date="2022-09" db="EMBL/GenBank/DDBJ databases">
        <title>Diverse halophilic archaea isolated from saline environments.</title>
        <authorList>
            <person name="Cui H.-L."/>
        </authorList>
    </citation>
    <scope>NUCLEOTIDE SEQUENCE</scope>
    <source>
        <strain evidence="5">ZS-35-S2</strain>
    </source>
</reference>
<dbReference type="PANTHER" id="PTHR39649:SF1">
    <property type="entry name" value="LARGE RIBOSOMAL SUBUNIT PROTEIN EL40"/>
    <property type="match status" value="1"/>
</dbReference>
<dbReference type="GO" id="GO:0003735">
    <property type="term" value="F:structural constituent of ribosome"/>
    <property type="evidence" value="ECO:0007669"/>
    <property type="project" value="InterPro"/>
</dbReference>
<keyword evidence="6" id="KW-1185">Reference proteome</keyword>
<dbReference type="AlphaFoldDB" id="A0A9E7U9H0"/>
<dbReference type="Pfam" id="PF01020">
    <property type="entry name" value="Ribosomal_L40e"/>
    <property type="match status" value="1"/>
</dbReference>
<dbReference type="Gene3D" id="4.10.1060.50">
    <property type="match status" value="1"/>
</dbReference>